<dbReference type="Gene3D" id="1.10.150.390">
    <property type="match status" value="1"/>
</dbReference>
<name>A0A1Q8HSY9_9ACTO</name>
<evidence type="ECO:0000313" key="13">
    <source>
        <dbReference type="EMBL" id="OLO77302.1"/>
    </source>
</evidence>
<dbReference type="InterPro" id="IPR038120">
    <property type="entry name" value="Rpb1_funnel_sf"/>
</dbReference>
<protein>
    <recommendedName>
        <fullName evidence="11">DNA-directed RNA polymerase subunit beta'</fullName>
        <shortName evidence="11">RNAP subunit beta'</shortName>
        <ecNumber evidence="11">2.7.7.6</ecNumber>
    </recommendedName>
    <alternativeName>
        <fullName evidence="11">RNA polymerase subunit beta'</fullName>
    </alternativeName>
    <alternativeName>
        <fullName evidence="11">Transcriptase subunit beta'</fullName>
    </alternativeName>
</protein>
<dbReference type="Gene3D" id="1.10.1790.20">
    <property type="match status" value="1"/>
</dbReference>
<dbReference type="InterPro" id="IPR045867">
    <property type="entry name" value="DNA-dir_RpoC_beta_prime"/>
</dbReference>
<evidence type="ECO:0000256" key="4">
    <source>
        <dbReference type="ARBA" id="ARBA00022679"/>
    </source>
</evidence>
<gene>
    <name evidence="11" type="primary">rpoC</name>
    <name evidence="13" type="ORF">BKH15_06055</name>
</gene>
<sequence>MLDANVFDRIQLGLATAEDIRSWSHGEVKKPETINYRTLKPEKDGLFCEKIFGPTRDWECACGKYKRVRYKGIVCERCGVEVTRSKVRRERMAHIKLAAPVTHIWYFKGVPSRLGYLLNLAPKDLEKVIYFAAYMVTEVDEEGRHDDLPSLRNELEVKKKHLEESGQAEVEARQQRLEEDLAQLESEGAEASQRDKLRKTAEREITAMRRRNQRALEHMDKVWDRFVSLKVGDLEGDEVLYRDMVADYGIYFKGSMGAEAIQARLRSFDLEAEASALAEIVENGTGQRKTRAIKRLKVVNAFRMTGTAPESMVLDNIPVIPPDLRPMVQLDGGRFATSDLNDLYRRVINRNNRLKRLMDLGAPTIIVNNEKRMLQDAVDALFDNGRRGRPVTGVGNRPLKSLSDMLKGKQGRFRQNLLGKRVDYSGRSVIVVGPQLKLHQCGLPSQMALELFKPFVMKRLVELKEAQNVKAAKRMVERANPKVWDVLAEVIREHPVLLNRAPTLHRLGIQAFEPQLIEGKAIQLHPLVCGAFNADFDGDQMAVHLPLGAEAQAEARILMLSSNNILKPSDGRPVTMPSQDMIIGTYYLTSDPDPAVEVERDAEGNEIVPAFSSFAEAVMAYDFGKLHVNAACDIRFEEGIAAPEGWQPPEGWSEGDPITLRTSLGRALFNTSLPETFPYVNYIVDKKQLGNIVNALAENYSRVEVAASLDALKANGFYWSTWSGITVAFADVVSPEAKQEILVRYENEAAEIEEQFELGALTEDDRYASLIDIWTKATAEVAEAMRENFPQRNTVYQMVVSGARGNWDQIRQLAGMRGLVADPKQRLIERPIKSNYREGLSVLEYFIATHGARKGLADTALRTADSGYLTRRLVDVSQDVIVREEDCGTRKGLTKRIFSWIDAGDELIKEPSEILGTTVFGTTLARDAIDAEGNLIIEAGADLGDAEIQAAIDAGIEEITVRSVLTCDSNVGTCAACYGRSLATGKRVDIGEAVGIIAAQSIGEPGTQLTMRTFHTGGAAGAADITQGLPRVQELFEARTPKGEAAVAEAAGTLKIEDDADGKRLVITRDDGEEDVIVPVSRRQRLLVNDGDHVEPGQALTEGPVDPKKVLRLRSVAATQRHLVEEVQEVYRSQGVDIHSKHIEVIVRQMLRRVTVLDSGDTRLLQGDLVDVMHYRAENRRVMAEGGKTATGRTELMGITKASLATDSWLSAASFQETTRVLTEAAMNGKSDPLLGLKENVILGKLIPAGTGLARYSDIEVEPTEEVKAEVFSRVDLGDGVFGESVALDDFHFGGDLRADFSDDFRTGFSSSEDVEF</sequence>
<dbReference type="Gene3D" id="2.40.40.20">
    <property type="match status" value="1"/>
</dbReference>
<dbReference type="GO" id="GO:0000287">
    <property type="term" value="F:magnesium ion binding"/>
    <property type="evidence" value="ECO:0007669"/>
    <property type="project" value="UniProtKB-UniRule"/>
</dbReference>
<evidence type="ECO:0000256" key="12">
    <source>
        <dbReference type="RuleBase" id="RU004279"/>
    </source>
</evidence>
<dbReference type="PANTHER" id="PTHR19376">
    <property type="entry name" value="DNA-DIRECTED RNA POLYMERASE"/>
    <property type="match status" value="1"/>
</dbReference>
<dbReference type="InterPro" id="IPR006592">
    <property type="entry name" value="RNA_pol_N"/>
</dbReference>
<dbReference type="SMART" id="SM00663">
    <property type="entry name" value="RPOLA_N"/>
    <property type="match status" value="1"/>
</dbReference>
<reference evidence="13 14" key="1">
    <citation type="submission" date="2016-12" db="EMBL/GenBank/DDBJ databases">
        <title>Genomic comparison of strains in the 'Actinomyces naeslundii' group.</title>
        <authorList>
            <person name="Mughal S.R."/>
            <person name="Do T."/>
            <person name="Gilbert S.C."/>
            <person name="Witherden E.A."/>
            <person name="Didelot X."/>
            <person name="Beighton D."/>
        </authorList>
    </citation>
    <scope>NUCLEOTIDE SEQUENCE [LARGE SCALE GENOMIC DNA]</scope>
    <source>
        <strain evidence="13 14">G53E</strain>
    </source>
</reference>
<dbReference type="InterPro" id="IPR007081">
    <property type="entry name" value="RNA_pol_Rpb1_5"/>
</dbReference>
<dbReference type="CDD" id="cd01609">
    <property type="entry name" value="RNAP_beta'_N"/>
    <property type="match status" value="1"/>
</dbReference>
<dbReference type="Pfam" id="PF00623">
    <property type="entry name" value="RNA_pol_Rpb1_2"/>
    <property type="match status" value="1"/>
</dbReference>
<evidence type="ECO:0000256" key="3">
    <source>
        <dbReference type="ARBA" id="ARBA00022478"/>
    </source>
</evidence>
<keyword evidence="6 11" id="KW-0479">Metal-binding</keyword>
<keyword evidence="3 11" id="KW-0240">DNA-directed RNA polymerase</keyword>
<feature type="binding site" evidence="11">
    <location>
        <position position="887"/>
    </location>
    <ligand>
        <name>Zn(2+)</name>
        <dbReference type="ChEBI" id="CHEBI:29105"/>
        <label>2</label>
    </ligand>
</feature>
<dbReference type="Proteomes" id="UP000186769">
    <property type="component" value="Unassembled WGS sequence"/>
</dbReference>
<dbReference type="InterPro" id="IPR007083">
    <property type="entry name" value="RNA_pol_Rpb1_4"/>
</dbReference>
<dbReference type="EMBL" id="MSKW01000012">
    <property type="protein sequence ID" value="OLO77302.1"/>
    <property type="molecule type" value="Genomic_DNA"/>
</dbReference>
<comment type="cofactor">
    <cofactor evidence="11">
        <name>Mg(2+)</name>
        <dbReference type="ChEBI" id="CHEBI:18420"/>
    </cofactor>
    <text evidence="11">Binds 1 Mg(2+) ion per subunit.</text>
</comment>
<comment type="catalytic activity">
    <reaction evidence="10 11 12">
        <text>RNA(n) + a ribonucleoside 5'-triphosphate = RNA(n+1) + diphosphate</text>
        <dbReference type="Rhea" id="RHEA:21248"/>
        <dbReference type="Rhea" id="RHEA-COMP:14527"/>
        <dbReference type="Rhea" id="RHEA-COMP:17342"/>
        <dbReference type="ChEBI" id="CHEBI:33019"/>
        <dbReference type="ChEBI" id="CHEBI:61557"/>
        <dbReference type="ChEBI" id="CHEBI:140395"/>
        <dbReference type="EC" id="2.7.7.6"/>
    </reaction>
</comment>
<comment type="function">
    <text evidence="1 11 12">DNA-dependent RNA polymerase catalyzes the transcription of DNA into RNA using the four ribonucleoside triphosphates as substrates.</text>
</comment>
<comment type="caution">
    <text evidence="13">The sequence shown here is derived from an EMBL/GenBank/DDBJ whole genome shotgun (WGS) entry which is preliminary data.</text>
</comment>
<dbReference type="Gene3D" id="1.10.132.30">
    <property type="match status" value="1"/>
</dbReference>
<comment type="similarity">
    <text evidence="2 11 12">Belongs to the RNA polymerase beta' chain family.</text>
</comment>
<dbReference type="PANTHER" id="PTHR19376:SF54">
    <property type="entry name" value="DNA-DIRECTED RNA POLYMERASE SUBUNIT BETA"/>
    <property type="match status" value="1"/>
</dbReference>
<feature type="binding site" evidence="11">
    <location>
        <position position="62"/>
    </location>
    <ligand>
        <name>Zn(2+)</name>
        <dbReference type="ChEBI" id="CHEBI:29105"/>
        <label>1</label>
    </ligand>
</feature>
<dbReference type="NCBIfam" id="NF011498">
    <property type="entry name" value="PRK14906.1"/>
    <property type="match status" value="1"/>
</dbReference>
<dbReference type="Gene3D" id="2.40.50.100">
    <property type="match status" value="1"/>
</dbReference>
<proteinExistence type="inferred from homology"/>
<evidence type="ECO:0000256" key="1">
    <source>
        <dbReference type="ARBA" id="ARBA00004026"/>
    </source>
</evidence>
<feature type="binding site" evidence="11">
    <location>
        <position position="977"/>
    </location>
    <ligand>
        <name>Zn(2+)</name>
        <dbReference type="ChEBI" id="CHEBI:29105"/>
        <label>2</label>
    </ligand>
</feature>
<dbReference type="GO" id="GO:0003677">
    <property type="term" value="F:DNA binding"/>
    <property type="evidence" value="ECO:0007669"/>
    <property type="project" value="UniProtKB-UniRule"/>
</dbReference>
<evidence type="ECO:0000256" key="9">
    <source>
        <dbReference type="ARBA" id="ARBA00023163"/>
    </source>
</evidence>
<dbReference type="GO" id="GO:0000428">
    <property type="term" value="C:DNA-directed RNA polymerase complex"/>
    <property type="evidence" value="ECO:0007669"/>
    <property type="project" value="UniProtKB-KW"/>
</dbReference>
<dbReference type="RefSeq" id="WP_020991733.1">
    <property type="nucleotide sequence ID" value="NZ_CAUQQU010000035.1"/>
</dbReference>
<evidence type="ECO:0000256" key="11">
    <source>
        <dbReference type="HAMAP-Rule" id="MF_01322"/>
    </source>
</evidence>
<dbReference type="Pfam" id="PF04997">
    <property type="entry name" value="RNA_pol_Rpb1_1"/>
    <property type="match status" value="1"/>
</dbReference>
<feature type="binding site" evidence="11">
    <location>
        <position position="60"/>
    </location>
    <ligand>
        <name>Zn(2+)</name>
        <dbReference type="ChEBI" id="CHEBI:29105"/>
        <label>1</label>
    </ligand>
</feature>
<feature type="binding site" evidence="11">
    <location>
        <position position="78"/>
    </location>
    <ligand>
        <name>Zn(2+)</name>
        <dbReference type="ChEBI" id="CHEBI:29105"/>
        <label>1</label>
    </ligand>
</feature>
<keyword evidence="7 11" id="KW-0862">Zinc</keyword>
<feature type="binding site" evidence="11">
    <location>
        <position position="535"/>
    </location>
    <ligand>
        <name>Mg(2+)</name>
        <dbReference type="ChEBI" id="CHEBI:18420"/>
    </ligand>
</feature>
<keyword evidence="8 11" id="KW-0460">Magnesium</keyword>
<evidence type="ECO:0000256" key="2">
    <source>
        <dbReference type="ARBA" id="ARBA00006460"/>
    </source>
</evidence>
<dbReference type="InterPro" id="IPR012754">
    <property type="entry name" value="DNA-dir_RpoC_beta_prime_bact"/>
</dbReference>
<dbReference type="InterPro" id="IPR042102">
    <property type="entry name" value="RNA_pol_Rpb1_3_sf"/>
</dbReference>
<dbReference type="Gene3D" id="1.10.274.100">
    <property type="entry name" value="RNA polymerase Rpb1, domain 3"/>
    <property type="match status" value="2"/>
</dbReference>
<dbReference type="EC" id="2.7.7.6" evidence="11"/>
<dbReference type="Pfam" id="PF04998">
    <property type="entry name" value="RNA_pol_Rpb1_5"/>
    <property type="match status" value="1"/>
</dbReference>
<dbReference type="Pfam" id="PF05000">
    <property type="entry name" value="RNA_pol_Rpb1_4"/>
    <property type="match status" value="1"/>
</dbReference>
<dbReference type="GO" id="GO:0006351">
    <property type="term" value="P:DNA-templated transcription"/>
    <property type="evidence" value="ECO:0007669"/>
    <property type="project" value="UniProtKB-UniRule"/>
</dbReference>
<dbReference type="CDD" id="cd02655">
    <property type="entry name" value="RNAP_beta'_C"/>
    <property type="match status" value="1"/>
</dbReference>
<dbReference type="GO" id="GO:0003899">
    <property type="term" value="F:DNA-directed RNA polymerase activity"/>
    <property type="evidence" value="ECO:0007669"/>
    <property type="project" value="UniProtKB-UniRule"/>
</dbReference>
<dbReference type="FunFam" id="1.10.150.390:FF:000002">
    <property type="entry name" value="DNA-directed RNA polymerase subunit beta"/>
    <property type="match status" value="1"/>
</dbReference>
<dbReference type="Pfam" id="PF04983">
    <property type="entry name" value="RNA_pol_Rpb1_3"/>
    <property type="match status" value="1"/>
</dbReference>
<keyword evidence="9 11" id="KW-0804">Transcription</keyword>
<feature type="binding site" evidence="11">
    <location>
        <position position="75"/>
    </location>
    <ligand>
        <name>Zn(2+)</name>
        <dbReference type="ChEBI" id="CHEBI:29105"/>
        <label>1</label>
    </ligand>
</feature>
<comment type="cofactor">
    <cofactor evidence="11">
        <name>Zn(2+)</name>
        <dbReference type="ChEBI" id="CHEBI:29105"/>
    </cofactor>
    <text evidence="11">Binds 2 Zn(2+) ions per subunit.</text>
</comment>
<keyword evidence="5 11" id="KW-0548">Nucleotidyltransferase</keyword>
<feature type="binding site" evidence="11">
    <location>
        <position position="967"/>
    </location>
    <ligand>
        <name>Zn(2+)</name>
        <dbReference type="ChEBI" id="CHEBI:29105"/>
        <label>2</label>
    </ligand>
</feature>
<evidence type="ECO:0000256" key="6">
    <source>
        <dbReference type="ARBA" id="ARBA00022723"/>
    </source>
</evidence>
<dbReference type="SUPFAM" id="SSF64484">
    <property type="entry name" value="beta and beta-prime subunits of DNA dependent RNA-polymerase"/>
    <property type="match status" value="1"/>
</dbReference>
<feature type="binding site" evidence="11">
    <location>
        <position position="974"/>
    </location>
    <ligand>
        <name>Zn(2+)</name>
        <dbReference type="ChEBI" id="CHEBI:29105"/>
        <label>2</label>
    </ligand>
</feature>
<dbReference type="InterPro" id="IPR007066">
    <property type="entry name" value="RNA_pol_Rpb1_3"/>
</dbReference>
<dbReference type="Gene3D" id="1.10.40.90">
    <property type="match status" value="1"/>
</dbReference>
<dbReference type="Gene3D" id="4.10.860.120">
    <property type="entry name" value="RNA polymerase II, clamp domain"/>
    <property type="match status" value="1"/>
</dbReference>
<dbReference type="FunFam" id="4.10.860.120:FF:000001">
    <property type="entry name" value="DNA-directed RNA polymerase subunit beta"/>
    <property type="match status" value="1"/>
</dbReference>
<dbReference type="InterPro" id="IPR000722">
    <property type="entry name" value="RNA_pol_asu"/>
</dbReference>
<dbReference type="HAMAP" id="MF_01322">
    <property type="entry name" value="RNApol_bact_RpoC"/>
    <property type="match status" value="1"/>
</dbReference>
<dbReference type="NCBIfam" id="TIGR02386">
    <property type="entry name" value="rpoC_TIGR"/>
    <property type="match status" value="1"/>
</dbReference>
<evidence type="ECO:0000256" key="5">
    <source>
        <dbReference type="ARBA" id="ARBA00022695"/>
    </source>
</evidence>
<comment type="subunit">
    <text evidence="11">The RNAP catalytic core consists of 2 alpha, 1 beta, 1 beta' and 1 omega subunit. When a sigma factor is associated with the core the holoenzyme is formed, which can initiate transcription.</text>
</comment>
<evidence type="ECO:0000256" key="8">
    <source>
        <dbReference type="ARBA" id="ARBA00022842"/>
    </source>
</evidence>
<accession>A0A1Q8HSY9</accession>
<evidence type="ECO:0000313" key="14">
    <source>
        <dbReference type="Proteomes" id="UP000186769"/>
    </source>
</evidence>
<evidence type="ECO:0000256" key="10">
    <source>
        <dbReference type="ARBA" id="ARBA00048552"/>
    </source>
</evidence>
<dbReference type="InterPro" id="IPR044893">
    <property type="entry name" value="RNA_pol_Rpb1_clamp_domain"/>
</dbReference>
<feature type="binding site" evidence="11">
    <location>
        <position position="539"/>
    </location>
    <ligand>
        <name>Mg(2+)</name>
        <dbReference type="ChEBI" id="CHEBI:18420"/>
    </ligand>
</feature>
<dbReference type="InterPro" id="IPR007080">
    <property type="entry name" value="RNA_pol_Rpb1_1"/>
</dbReference>
<dbReference type="GO" id="GO:0008270">
    <property type="term" value="F:zinc ion binding"/>
    <property type="evidence" value="ECO:0007669"/>
    <property type="project" value="UniProtKB-UniRule"/>
</dbReference>
<evidence type="ECO:0000256" key="7">
    <source>
        <dbReference type="ARBA" id="ARBA00022833"/>
    </source>
</evidence>
<keyword evidence="4 11" id="KW-0808">Transferase</keyword>
<organism evidence="13 14">
    <name type="scientific">Actinomyces oris</name>
    <dbReference type="NCBI Taxonomy" id="544580"/>
    <lineage>
        <taxon>Bacteria</taxon>
        <taxon>Bacillati</taxon>
        <taxon>Actinomycetota</taxon>
        <taxon>Actinomycetes</taxon>
        <taxon>Actinomycetales</taxon>
        <taxon>Actinomycetaceae</taxon>
        <taxon>Actinomyces</taxon>
    </lineage>
</organism>
<feature type="binding site" evidence="11">
    <location>
        <position position="537"/>
    </location>
    <ligand>
        <name>Mg(2+)</name>
        <dbReference type="ChEBI" id="CHEBI:18420"/>
    </ligand>
</feature>